<keyword evidence="3" id="KW-0067">ATP-binding</keyword>
<evidence type="ECO:0000259" key="6">
    <source>
        <dbReference type="PROSITE" id="PS50011"/>
    </source>
</evidence>
<comment type="subcellular location">
    <subcellularLocation>
        <location evidence="1">Membrane</location>
        <topology evidence="1">Single-pass membrane protein</topology>
    </subcellularLocation>
</comment>
<dbReference type="InterPro" id="IPR036116">
    <property type="entry name" value="FN3_sf"/>
</dbReference>
<evidence type="ECO:0000256" key="5">
    <source>
        <dbReference type="SAM" id="SignalP"/>
    </source>
</evidence>
<keyword evidence="4" id="KW-1133">Transmembrane helix</keyword>
<comment type="caution">
    <text evidence="7">The sequence shown here is derived from an EMBL/GenBank/DDBJ whole genome shotgun (WGS) entry which is preliminary data.</text>
</comment>
<dbReference type="SMART" id="SM00060">
    <property type="entry name" value="FN3"/>
    <property type="match status" value="3"/>
</dbReference>
<dbReference type="GO" id="GO:0004714">
    <property type="term" value="F:transmembrane receptor protein tyrosine kinase activity"/>
    <property type="evidence" value="ECO:0007669"/>
    <property type="project" value="TreeGrafter"/>
</dbReference>
<dbReference type="InterPro" id="IPR011009">
    <property type="entry name" value="Kinase-like_dom_sf"/>
</dbReference>
<evidence type="ECO:0000313" key="7">
    <source>
        <dbReference type="EMBL" id="KAB0792560.1"/>
    </source>
</evidence>
<protein>
    <recommendedName>
        <fullName evidence="6">Protein kinase domain-containing protein</fullName>
    </recommendedName>
</protein>
<dbReference type="PROSITE" id="PS50011">
    <property type="entry name" value="PROTEIN_KINASE_DOM"/>
    <property type="match status" value="1"/>
</dbReference>
<dbReference type="InterPro" id="IPR050122">
    <property type="entry name" value="RTK"/>
</dbReference>
<feature type="signal peptide" evidence="5">
    <location>
        <begin position="1"/>
        <end position="20"/>
    </location>
</feature>
<dbReference type="CDD" id="cd00063">
    <property type="entry name" value="FN3"/>
    <property type="match status" value="1"/>
</dbReference>
<dbReference type="GO" id="GO:0005886">
    <property type="term" value="C:plasma membrane"/>
    <property type="evidence" value="ECO:0007669"/>
    <property type="project" value="TreeGrafter"/>
</dbReference>
<dbReference type="EMBL" id="VVIM01000010">
    <property type="protein sequence ID" value="KAB0792560.1"/>
    <property type="molecule type" value="Genomic_DNA"/>
</dbReference>
<keyword evidence="2" id="KW-0325">Glycoprotein</keyword>
<dbReference type="AlphaFoldDB" id="A0A5N4A5F7"/>
<reference evidence="7 8" key="1">
    <citation type="journal article" date="2018" name="Elife">
        <title>Firefly genomes illuminate parallel origins of bioluminescence in beetles.</title>
        <authorList>
            <person name="Fallon T.R."/>
            <person name="Lower S.E."/>
            <person name="Chang C.H."/>
            <person name="Bessho-Uehara M."/>
            <person name="Martin G.J."/>
            <person name="Bewick A.J."/>
            <person name="Behringer M."/>
            <person name="Debat H.J."/>
            <person name="Wong I."/>
            <person name="Day J.C."/>
            <person name="Suvorov A."/>
            <person name="Silva C.J."/>
            <person name="Stanger-Hall K.F."/>
            <person name="Hall D.W."/>
            <person name="Schmitz R.J."/>
            <person name="Nelson D.R."/>
            <person name="Lewis S.M."/>
            <person name="Shigenobu S."/>
            <person name="Bybee S.M."/>
            <person name="Larracuente A.M."/>
            <person name="Oba Y."/>
            <person name="Weng J.K."/>
        </authorList>
    </citation>
    <scope>NUCLEOTIDE SEQUENCE [LARGE SCALE GENOMIC DNA]</scope>
    <source>
        <strain evidence="7">1611_PpyrPB1</strain>
        <tissue evidence="7">Whole body</tissue>
    </source>
</reference>
<dbReference type="InterPro" id="IPR001245">
    <property type="entry name" value="Ser-Thr/Tyr_kinase_cat_dom"/>
</dbReference>
<feature type="transmembrane region" description="Helical" evidence="4">
    <location>
        <begin position="385"/>
        <end position="407"/>
    </location>
</feature>
<sequence length="609" mass="69096">MNYKAIAWVLLLLPHRYICTEVSEELNQNLYDALCQAECLAEGENSQCAPTQPCTTCSPLHLRELNFRRNETLTIVPQLFCKTHRAITINWESAKLLVFLLETRGNGTQWTTATMTSCSKWTMNLLKPNSDYQMRLWGVSATGEVFGPYESAWIRTTPTSYTPLQVPELVILDAQLVEKHYTALVEWKPAEDRSCFYNLVWYGNDERTMQNVQEREIREVDTLFRYRITGLELGTEYTIKIISINGIITRESNSTELSYHTPSCLDEFNSLEVCVPPAPEDLNATEELSSDDDYFNRTYRYNVQVTWSKPALFPDNYTVTINSLSTSPESKIVDGNETCATFFDVPLEPTYFIYIKASSRAGDGFADTEKRIASVKPPRSRSSQLPVIIGSVLGAIAIAIIVFLLLYRRYKISKSKRIRKLPISNCYGDDLKGKCLSEIGSAPGEYYVPEMINDEWQLKANQIVVDEILGEGAFGVVHKGYIKMVDGREVEVAIKMLKGNPNAEEVKQFEHEIEIMKSVGSHPHLVSLVGCCSKLGYLGPFLVVEYCVKGDLLSYLRAVWEHLAGQPLKSRYINTPCFVENNQMDNNFSNKIYLLGDDFILDPRLVRSC</sequence>
<dbReference type="InterPro" id="IPR013783">
    <property type="entry name" value="Ig-like_fold"/>
</dbReference>
<evidence type="ECO:0000256" key="3">
    <source>
        <dbReference type="PROSITE-ProRule" id="PRU10141"/>
    </source>
</evidence>
<evidence type="ECO:0000256" key="1">
    <source>
        <dbReference type="ARBA" id="ARBA00004167"/>
    </source>
</evidence>
<dbReference type="GO" id="GO:0007169">
    <property type="term" value="P:cell surface receptor protein tyrosine kinase signaling pathway"/>
    <property type="evidence" value="ECO:0007669"/>
    <property type="project" value="TreeGrafter"/>
</dbReference>
<gene>
    <name evidence="7" type="ORF">PPYR_14519</name>
</gene>
<dbReference type="PANTHER" id="PTHR24416:SF620">
    <property type="entry name" value="TYROSINE-PROTEIN KINASE RECEPTOR TORSO"/>
    <property type="match status" value="1"/>
</dbReference>
<keyword evidence="5" id="KW-0732">Signal</keyword>
<feature type="chain" id="PRO_5024456900" description="Protein kinase domain-containing protein" evidence="5">
    <location>
        <begin position="21"/>
        <end position="609"/>
    </location>
</feature>
<proteinExistence type="predicted"/>
<dbReference type="Gene3D" id="3.30.200.20">
    <property type="entry name" value="Phosphorylase Kinase, domain 1"/>
    <property type="match status" value="1"/>
</dbReference>
<organism evidence="7 8">
    <name type="scientific">Photinus pyralis</name>
    <name type="common">Common eastern firefly</name>
    <name type="synonym">Lampyris pyralis</name>
    <dbReference type="NCBI Taxonomy" id="7054"/>
    <lineage>
        <taxon>Eukaryota</taxon>
        <taxon>Metazoa</taxon>
        <taxon>Ecdysozoa</taxon>
        <taxon>Arthropoda</taxon>
        <taxon>Hexapoda</taxon>
        <taxon>Insecta</taxon>
        <taxon>Pterygota</taxon>
        <taxon>Neoptera</taxon>
        <taxon>Endopterygota</taxon>
        <taxon>Coleoptera</taxon>
        <taxon>Polyphaga</taxon>
        <taxon>Elateriformia</taxon>
        <taxon>Elateroidea</taxon>
        <taxon>Lampyridae</taxon>
        <taxon>Lampyrinae</taxon>
        <taxon>Photinus</taxon>
    </lineage>
</organism>
<dbReference type="InterPro" id="IPR000719">
    <property type="entry name" value="Prot_kinase_dom"/>
</dbReference>
<evidence type="ECO:0000256" key="4">
    <source>
        <dbReference type="SAM" id="Phobius"/>
    </source>
</evidence>
<dbReference type="SUPFAM" id="SSF56112">
    <property type="entry name" value="Protein kinase-like (PK-like)"/>
    <property type="match status" value="1"/>
</dbReference>
<dbReference type="InParanoid" id="A0A5N4A5F7"/>
<accession>A0A5N4A5F7</accession>
<dbReference type="PROSITE" id="PS00107">
    <property type="entry name" value="PROTEIN_KINASE_ATP"/>
    <property type="match status" value="1"/>
</dbReference>
<evidence type="ECO:0000256" key="2">
    <source>
        <dbReference type="ARBA" id="ARBA00023180"/>
    </source>
</evidence>
<feature type="binding site" evidence="3">
    <location>
        <position position="495"/>
    </location>
    <ligand>
        <name>ATP</name>
        <dbReference type="ChEBI" id="CHEBI:30616"/>
    </ligand>
</feature>
<keyword evidence="3" id="KW-0547">Nucleotide-binding</keyword>
<dbReference type="Pfam" id="PF07714">
    <property type="entry name" value="PK_Tyr_Ser-Thr"/>
    <property type="match status" value="1"/>
</dbReference>
<dbReference type="GO" id="GO:0005524">
    <property type="term" value="F:ATP binding"/>
    <property type="evidence" value="ECO:0007669"/>
    <property type="project" value="UniProtKB-UniRule"/>
</dbReference>
<dbReference type="InterPro" id="IPR017441">
    <property type="entry name" value="Protein_kinase_ATP_BS"/>
</dbReference>
<name>A0A5N4A5F7_PHOPY</name>
<evidence type="ECO:0000313" key="8">
    <source>
        <dbReference type="Proteomes" id="UP000327044"/>
    </source>
</evidence>
<keyword evidence="4" id="KW-0472">Membrane</keyword>
<dbReference type="Proteomes" id="UP000327044">
    <property type="component" value="Unassembled WGS sequence"/>
</dbReference>
<dbReference type="PANTHER" id="PTHR24416">
    <property type="entry name" value="TYROSINE-PROTEIN KINASE RECEPTOR"/>
    <property type="match status" value="1"/>
</dbReference>
<dbReference type="Gene3D" id="2.60.40.10">
    <property type="entry name" value="Immunoglobulins"/>
    <property type="match status" value="2"/>
</dbReference>
<keyword evidence="4" id="KW-0812">Transmembrane</keyword>
<dbReference type="InterPro" id="IPR003961">
    <property type="entry name" value="FN3_dom"/>
</dbReference>
<dbReference type="SUPFAM" id="SSF49265">
    <property type="entry name" value="Fibronectin type III"/>
    <property type="match status" value="2"/>
</dbReference>
<keyword evidence="8" id="KW-1185">Reference proteome</keyword>
<feature type="domain" description="Protein kinase" evidence="6">
    <location>
        <begin position="463"/>
        <end position="609"/>
    </location>
</feature>
<dbReference type="GO" id="GO:0043235">
    <property type="term" value="C:receptor complex"/>
    <property type="evidence" value="ECO:0007669"/>
    <property type="project" value="TreeGrafter"/>
</dbReference>